<protein>
    <recommendedName>
        <fullName evidence="1">Transposase IS204/IS1001/IS1096/IS1165 zinc-finger domain-containing protein</fullName>
    </recommendedName>
</protein>
<dbReference type="RefSeq" id="WP_077846534.1">
    <property type="nucleotide sequence ID" value="NZ_LZZM01000082.1"/>
</dbReference>
<dbReference type="AlphaFoldDB" id="A0A1S8TSC3"/>
<keyword evidence="3" id="KW-1185">Reference proteome</keyword>
<dbReference type="Pfam" id="PF14690">
    <property type="entry name" value="Zn_ribbon_ISL3"/>
    <property type="match status" value="1"/>
</dbReference>
<dbReference type="OrthoDB" id="287363at2"/>
<dbReference type="InterPro" id="IPR029261">
    <property type="entry name" value="Transposase_Znf"/>
</dbReference>
<name>A0A1S8TSC3_9CLOT</name>
<proteinExistence type="predicted"/>
<gene>
    <name evidence="2" type="ORF">CLPUN_13250</name>
</gene>
<accession>A0A1S8TSC3</accession>
<evidence type="ECO:0000313" key="2">
    <source>
        <dbReference type="EMBL" id="OOM80482.1"/>
    </source>
</evidence>
<organism evidence="2 3">
    <name type="scientific">Clostridium puniceum</name>
    <dbReference type="NCBI Taxonomy" id="29367"/>
    <lineage>
        <taxon>Bacteria</taxon>
        <taxon>Bacillati</taxon>
        <taxon>Bacillota</taxon>
        <taxon>Clostridia</taxon>
        <taxon>Eubacteriales</taxon>
        <taxon>Clostridiaceae</taxon>
        <taxon>Clostridium</taxon>
    </lineage>
</organism>
<dbReference type="STRING" id="29367.CLPUN_13250"/>
<sequence>MDNFIKLLDKNLNFISYEIINDTIYVHAISNRHEVTCPFCKEISVKVHSHYSKSFQDLPIQGKKVLIVLKNRKMFCNNPKCNHKTFAEEFEFIAPKDKKTKRLENEIISLSLNVSSITASKYLKRSVANVGKSTICNLLKKERSNNQ</sequence>
<reference evidence="2 3" key="1">
    <citation type="submission" date="2016-05" db="EMBL/GenBank/DDBJ databases">
        <title>Microbial solvent formation.</title>
        <authorList>
            <person name="Poehlein A."/>
            <person name="Montoya Solano J.D."/>
            <person name="Flitsch S."/>
            <person name="Krabben P."/>
            <person name="Duerre P."/>
            <person name="Daniel R."/>
        </authorList>
    </citation>
    <scope>NUCLEOTIDE SEQUENCE [LARGE SCALE GENOMIC DNA]</scope>
    <source>
        <strain evidence="2 3">DSM 2619</strain>
    </source>
</reference>
<dbReference type="EMBL" id="LZZM01000082">
    <property type="protein sequence ID" value="OOM80482.1"/>
    <property type="molecule type" value="Genomic_DNA"/>
</dbReference>
<feature type="domain" description="Transposase IS204/IS1001/IS1096/IS1165 zinc-finger" evidence="1">
    <location>
        <begin position="35"/>
        <end position="78"/>
    </location>
</feature>
<evidence type="ECO:0000259" key="1">
    <source>
        <dbReference type="Pfam" id="PF14690"/>
    </source>
</evidence>
<dbReference type="Proteomes" id="UP000190890">
    <property type="component" value="Unassembled WGS sequence"/>
</dbReference>
<evidence type="ECO:0000313" key="3">
    <source>
        <dbReference type="Proteomes" id="UP000190890"/>
    </source>
</evidence>
<comment type="caution">
    <text evidence="2">The sequence shown here is derived from an EMBL/GenBank/DDBJ whole genome shotgun (WGS) entry which is preliminary data.</text>
</comment>